<sequence>MFGEVRSFEADNAVCGTRECLNFLPNVPADVYLGKSGETSYRQHTIHTTNDSQIARIAKPTRSVTDYS</sequence>
<protein>
    <submittedName>
        <fullName evidence="1">Uncharacterized protein</fullName>
    </submittedName>
</protein>
<evidence type="ECO:0000313" key="2">
    <source>
        <dbReference type="Proteomes" id="UP000018144"/>
    </source>
</evidence>
<name>U4LPJ8_PYROM</name>
<dbReference type="Proteomes" id="UP000018144">
    <property type="component" value="Unassembled WGS sequence"/>
</dbReference>
<dbReference type="AlphaFoldDB" id="U4LPJ8"/>
<evidence type="ECO:0000313" key="1">
    <source>
        <dbReference type="EMBL" id="CCX31245.1"/>
    </source>
</evidence>
<gene>
    <name evidence="1" type="ORF">PCON_10376</name>
</gene>
<dbReference type="EMBL" id="HF935560">
    <property type="protein sequence ID" value="CCX31245.1"/>
    <property type="molecule type" value="Genomic_DNA"/>
</dbReference>
<accession>U4LPJ8</accession>
<organism evidence="1 2">
    <name type="scientific">Pyronema omphalodes (strain CBS 100304)</name>
    <name type="common">Pyronema confluens</name>
    <dbReference type="NCBI Taxonomy" id="1076935"/>
    <lineage>
        <taxon>Eukaryota</taxon>
        <taxon>Fungi</taxon>
        <taxon>Dikarya</taxon>
        <taxon>Ascomycota</taxon>
        <taxon>Pezizomycotina</taxon>
        <taxon>Pezizomycetes</taxon>
        <taxon>Pezizales</taxon>
        <taxon>Pyronemataceae</taxon>
        <taxon>Pyronema</taxon>
    </lineage>
</organism>
<keyword evidence="2" id="KW-1185">Reference proteome</keyword>
<proteinExistence type="predicted"/>
<reference evidence="1 2" key="1">
    <citation type="journal article" date="2013" name="PLoS Genet.">
        <title>The genome and development-dependent transcriptomes of Pyronema confluens: a window into fungal evolution.</title>
        <authorList>
            <person name="Traeger S."/>
            <person name="Altegoer F."/>
            <person name="Freitag M."/>
            <person name="Gabaldon T."/>
            <person name="Kempken F."/>
            <person name="Kumar A."/>
            <person name="Marcet-Houben M."/>
            <person name="Poggeler S."/>
            <person name="Stajich J.E."/>
            <person name="Nowrousian M."/>
        </authorList>
    </citation>
    <scope>NUCLEOTIDE SEQUENCE [LARGE SCALE GENOMIC DNA]</scope>
    <source>
        <strain evidence="2">CBS 100304</strain>
        <tissue evidence="1">Vegetative mycelium</tissue>
    </source>
</reference>